<accession>A0A1F7ID02</accession>
<evidence type="ECO:0000256" key="1">
    <source>
        <dbReference type="SAM" id="MobiDB-lite"/>
    </source>
</evidence>
<dbReference type="EMBL" id="MGAF01000021">
    <property type="protein sequence ID" value="OGK41221.1"/>
    <property type="molecule type" value="Genomic_DNA"/>
</dbReference>
<feature type="compositionally biased region" description="Polar residues" evidence="1">
    <location>
        <begin position="109"/>
        <end position="125"/>
    </location>
</feature>
<feature type="region of interest" description="Disordered" evidence="1">
    <location>
        <begin position="102"/>
        <end position="132"/>
    </location>
</feature>
<name>A0A1F7ID02_9BACT</name>
<dbReference type="Proteomes" id="UP000179270">
    <property type="component" value="Unassembled WGS sequence"/>
</dbReference>
<gene>
    <name evidence="2" type="ORF">A3A74_04220</name>
</gene>
<evidence type="ECO:0000313" key="2">
    <source>
        <dbReference type="EMBL" id="OGK41221.1"/>
    </source>
</evidence>
<reference evidence="2 3" key="1">
    <citation type="journal article" date="2016" name="Nat. Commun.">
        <title>Thousands of microbial genomes shed light on interconnected biogeochemical processes in an aquifer system.</title>
        <authorList>
            <person name="Anantharaman K."/>
            <person name="Brown C.T."/>
            <person name="Hug L.A."/>
            <person name="Sharon I."/>
            <person name="Castelle C.J."/>
            <person name="Probst A.J."/>
            <person name="Thomas B.C."/>
            <person name="Singh A."/>
            <person name="Wilkins M.J."/>
            <person name="Karaoz U."/>
            <person name="Brodie E.L."/>
            <person name="Williams K.H."/>
            <person name="Hubbard S.S."/>
            <person name="Banfield J.F."/>
        </authorList>
    </citation>
    <scope>NUCLEOTIDE SEQUENCE [LARGE SCALE GENOMIC DNA]</scope>
</reference>
<dbReference type="STRING" id="1802055.A3A74_04220"/>
<organism evidence="2 3">
    <name type="scientific">Candidatus Roizmanbacteria bacterium RIFCSPLOWO2_01_FULL_35_13</name>
    <dbReference type="NCBI Taxonomy" id="1802055"/>
    <lineage>
        <taxon>Bacteria</taxon>
        <taxon>Candidatus Roizmaniibacteriota</taxon>
    </lineage>
</organism>
<comment type="caution">
    <text evidence="2">The sequence shown here is derived from an EMBL/GenBank/DDBJ whole genome shotgun (WGS) entry which is preliminary data.</text>
</comment>
<evidence type="ECO:0000313" key="3">
    <source>
        <dbReference type="Proteomes" id="UP000179270"/>
    </source>
</evidence>
<sequence length="132" mass="15664">MDNQNNNTVGRPQADLEECFTKIQPFLQLGYSFHKACLYAQIPYTTYKKYYDENEDFHNKIDRERSLISVTARKNIIKTIESGDYKASLRWLESFEKEDFSTELKESKQNTSNITYKPPSWFQNPDTEKLEE</sequence>
<protein>
    <submittedName>
        <fullName evidence="2">Uncharacterized protein</fullName>
    </submittedName>
</protein>
<dbReference type="AlphaFoldDB" id="A0A1F7ID02"/>
<proteinExistence type="predicted"/>